<evidence type="ECO:0000256" key="4">
    <source>
        <dbReference type="ARBA" id="ARBA00023136"/>
    </source>
</evidence>
<keyword evidence="5" id="KW-0564">Palmitate</keyword>
<accession>A0A078ML22</accession>
<evidence type="ECO:0000313" key="8">
    <source>
        <dbReference type="EMBL" id="CEA06990.1"/>
    </source>
</evidence>
<dbReference type="Pfam" id="PF03180">
    <property type="entry name" value="Lipoprotein_9"/>
    <property type="match status" value="1"/>
</dbReference>
<dbReference type="PANTHER" id="PTHR30429:SF0">
    <property type="entry name" value="METHIONINE-BINDING LIPOPROTEIN METQ"/>
    <property type="match status" value="1"/>
</dbReference>
<dbReference type="PROSITE" id="PS51318">
    <property type="entry name" value="TAT"/>
    <property type="match status" value="1"/>
</dbReference>
<gene>
    <name evidence="8" type="primary">metQ_2</name>
    <name evidence="8" type="ORF">BN1051_00298</name>
</gene>
<dbReference type="GO" id="GO:0016020">
    <property type="term" value="C:membrane"/>
    <property type="evidence" value="ECO:0007669"/>
    <property type="project" value="UniProtKB-SubCell"/>
</dbReference>
<sequence length="315" mass="33807">MYFNAPHFNTPKNSSAVPGTSRRTLLKYLAAAGAAAASATALASCGLGGASAGNSRTIRLISSQVKVYEEPVTIAARLLKDAGWDLQTTFVNDINQPNIAVANGEADANCFQHMAYLAQFNRDQGLDLVPLFYIRNSPAVLYSYKHKAVTDLPDGATVSIPVDTANNGRALFMLRAHGLLDLADGVTVVTASQQDITANPRNLKFVEVDQLSLSQTLEDVDAGFMFQSTAVDAGIHEKATVIAEEQEDDEIPYRSIFAGTREFAGSEAADALRTAVQSDEVREFFAGYQDGFFQLPWDEDPLPAFDALAASVTAS</sequence>
<keyword evidence="4" id="KW-0472">Membrane</keyword>
<dbReference type="Gene3D" id="3.40.190.10">
    <property type="entry name" value="Periplasmic binding protein-like II"/>
    <property type="match status" value="2"/>
</dbReference>
<feature type="signal peptide" evidence="7">
    <location>
        <begin position="1"/>
        <end position="43"/>
    </location>
</feature>
<dbReference type="InterPro" id="IPR006311">
    <property type="entry name" value="TAT_signal"/>
</dbReference>
<feature type="chain" id="PRO_5038377117" evidence="7">
    <location>
        <begin position="44"/>
        <end position="315"/>
    </location>
</feature>
<evidence type="ECO:0000256" key="2">
    <source>
        <dbReference type="ARBA" id="ARBA00008973"/>
    </source>
</evidence>
<evidence type="ECO:0000256" key="5">
    <source>
        <dbReference type="ARBA" id="ARBA00023139"/>
    </source>
</evidence>
<evidence type="ECO:0000256" key="6">
    <source>
        <dbReference type="ARBA" id="ARBA00023288"/>
    </source>
</evidence>
<protein>
    <submittedName>
        <fullName evidence="8">D-methionine-binding lipoprotein MetQ</fullName>
    </submittedName>
</protein>
<name>A0A078ML22_9MICC</name>
<organism evidence="8">
    <name type="scientific">Arthrobacter saudimassiliensis</name>
    <dbReference type="NCBI Taxonomy" id="1461584"/>
    <lineage>
        <taxon>Bacteria</taxon>
        <taxon>Bacillati</taxon>
        <taxon>Actinomycetota</taxon>
        <taxon>Actinomycetes</taxon>
        <taxon>Micrococcales</taxon>
        <taxon>Micrococcaceae</taxon>
        <taxon>Arthrobacter</taxon>
    </lineage>
</organism>
<dbReference type="AlphaFoldDB" id="A0A078ML22"/>
<proteinExistence type="inferred from homology"/>
<dbReference type="PATRIC" id="fig|1461584.3.peg.290"/>
<evidence type="ECO:0000256" key="1">
    <source>
        <dbReference type="ARBA" id="ARBA00004635"/>
    </source>
</evidence>
<reference evidence="8" key="1">
    <citation type="submission" date="2014-07" db="EMBL/GenBank/DDBJ databases">
        <authorList>
            <person name="Urmite Genomes Urmite Genomes"/>
        </authorList>
    </citation>
    <scope>NUCLEOTIDE SEQUENCE</scope>
    <source>
        <strain evidence="8">11W110_air</strain>
    </source>
</reference>
<comment type="subcellular location">
    <subcellularLocation>
        <location evidence="1">Membrane</location>
        <topology evidence="1">Lipid-anchor</topology>
    </subcellularLocation>
</comment>
<comment type="similarity">
    <text evidence="2">Belongs to the NlpA lipoprotein family.</text>
</comment>
<keyword evidence="6 8" id="KW-0449">Lipoprotein</keyword>
<dbReference type="PANTHER" id="PTHR30429">
    <property type="entry name" value="D-METHIONINE-BINDING LIPOPROTEIN METQ"/>
    <property type="match status" value="1"/>
</dbReference>
<evidence type="ECO:0000256" key="3">
    <source>
        <dbReference type="ARBA" id="ARBA00022729"/>
    </source>
</evidence>
<evidence type="ECO:0000256" key="7">
    <source>
        <dbReference type="SAM" id="SignalP"/>
    </source>
</evidence>
<dbReference type="SUPFAM" id="SSF53850">
    <property type="entry name" value="Periplasmic binding protein-like II"/>
    <property type="match status" value="1"/>
</dbReference>
<dbReference type="InterPro" id="IPR004872">
    <property type="entry name" value="Lipoprotein_NlpA"/>
</dbReference>
<keyword evidence="3 7" id="KW-0732">Signal</keyword>
<dbReference type="EMBL" id="LN483070">
    <property type="protein sequence ID" value="CEA06990.1"/>
    <property type="molecule type" value="Genomic_DNA"/>
</dbReference>